<organism evidence="1 2">
    <name type="scientific">Aliterella atlantica CENA595</name>
    <dbReference type="NCBI Taxonomy" id="1618023"/>
    <lineage>
        <taxon>Bacteria</taxon>
        <taxon>Bacillati</taxon>
        <taxon>Cyanobacteriota</taxon>
        <taxon>Cyanophyceae</taxon>
        <taxon>Chroococcidiopsidales</taxon>
        <taxon>Aliterellaceae</taxon>
        <taxon>Aliterella</taxon>
    </lineage>
</organism>
<keyword evidence="2" id="KW-1185">Reference proteome</keyword>
<dbReference type="STRING" id="1618023.UH38_03555"/>
<protein>
    <submittedName>
        <fullName evidence="1">Uncharacterized protein</fullName>
    </submittedName>
</protein>
<dbReference type="AlphaFoldDB" id="A0A0D8ZWI3"/>
<reference evidence="1 2" key="1">
    <citation type="submission" date="2015-02" db="EMBL/GenBank/DDBJ databases">
        <title>Draft genome of a novel marine cyanobacterium (Chroococcales) isolated from South Atlantic Ocean.</title>
        <authorList>
            <person name="Rigonato J."/>
            <person name="Alvarenga D.O."/>
            <person name="Branco L.H."/>
            <person name="Varani A.M."/>
            <person name="Brandini F.P."/>
            <person name="Fiore M.F."/>
        </authorList>
    </citation>
    <scope>NUCLEOTIDE SEQUENCE [LARGE SCALE GENOMIC DNA]</scope>
    <source>
        <strain evidence="1 2">CENA595</strain>
    </source>
</reference>
<dbReference type="Proteomes" id="UP000032452">
    <property type="component" value="Unassembled WGS sequence"/>
</dbReference>
<comment type="caution">
    <text evidence="1">The sequence shown here is derived from an EMBL/GenBank/DDBJ whole genome shotgun (WGS) entry which is preliminary data.</text>
</comment>
<proteinExistence type="predicted"/>
<dbReference type="EMBL" id="JYON01000002">
    <property type="protein sequence ID" value="KJH73143.1"/>
    <property type="molecule type" value="Genomic_DNA"/>
</dbReference>
<evidence type="ECO:0000313" key="1">
    <source>
        <dbReference type="EMBL" id="KJH73143.1"/>
    </source>
</evidence>
<gene>
    <name evidence="1" type="ORF">UH38_03555</name>
</gene>
<sequence>MLERSIHFGQRAILLETKQAITILYTSKWYQTLLEVKQSFHVVASSQRGYNQVFNHTFLIPVFSDRAC</sequence>
<evidence type="ECO:0000313" key="2">
    <source>
        <dbReference type="Proteomes" id="UP000032452"/>
    </source>
</evidence>
<accession>A0A0D8ZWI3</accession>
<name>A0A0D8ZWI3_9CYAN</name>